<keyword evidence="4 6" id="KW-0472">Membrane</keyword>
<evidence type="ECO:0000256" key="2">
    <source>
        <dbReference type="ARBA" id="ARBA00022692"/>
    </source>
</evidence>
<feature type="transmembrane region" description="Helical" evidence="6">
    <location>
        <begin position="272"/>
        <end position="294"/>
    </location>
</feature>
<dbReference type="PROSITE" id="PS50262">
    <property type="entry name" value="G_PROTEIN_RECEP_F1_2"/>
    <property type="match status" value="1"/>
</dbReference>
<evidence type="ECO:0000313" key="9">
    <source>
        <dbReference type="Proteomes" id="UP000593567"/>
    </source>
</evidence>
<feature type="transmembrane region" description="Helical" evidence="6">
    <location>
        <begin position="75"/>
        <end position="103"/>
    </location>
</feature>
<dbReference type="CDD" id="cd14978">
    <property type="entry name" value="7tmA_FMRFamide_R-like"/>
    <property type="match status" value="1"/>
</dbReference>
<feature type="domain" description="G-protein coupled receptors family 1 profile" evidence="7">
    <location>
        <begin position="55"/>
        <end position="327"/>
    </location>
</feature>
<evidence type="ECO:0000256" key="1">
    <source>
        <dbReference type="ARBA" id="ARBA00004370"/>
    </source>
</evidence>
<keyword evidence="9" id="KW-1185">Reference proteome</keyword>
<protein>
    <submittedName>
        <fullName evidence="8">Dmsr-8</fullName>
    </submittedName>
</protein>
<dbReference type="AlphaFoldDB" id="A0A7J7JY58"/>
<evidence type="ECO:0000256" key="6">
    <source>
        <dbReference type="SAM" id="Phobius"/>
    </source>
</evidence>
<dbReference type="OrthoDB" id="5864054at2759"/>
<keyword evidence="3 6" id="KW-1133">Transmembrane helix</keyword>
<evidence type="ECO:0000256" key="5">
    <source>
        <dbReference type="SAM" id="MobiDB-lite"/>
    </source>
</evidence>
<gene>
    <name evidence="8" type="ORF">EB796_011012</name>
</gene>
<comment type="subcellular location">
    <subcellularLocation>
        <location evidence="1">Membrane</location>
    </subcellularLocation>
</comment>
<dbReference type="Proteomes" id="UP000593567">
    <property type="component" value="Unassembled WGS sequence"/>
</dbReference>
<dbReference type="GO" id="GO:0005886">
    <property type="term" value="C:plasma membrane"/>
    <property type="evidence" value="ECO:0007669"/>
    <property type="project" value="TreeGrafter"/>
</dbReference>
<dbReference type="InterPro" id="IPR017452">
    <property type="entry name" value="GPCR_Rhodpsn_7TM"/>
</dbReference>
<evidence type="ECO:0000256" key="3">
    <source>
        <dbReference type="ARBA" id="ARBA00022989"/>
    </source>
</evidence>
<feature type="region of interest" description="Disordered" evidence="5">
    <location>
        <begin position="365"/>
        <end position="409"/>
    </location>
</feature>
<keyword evidence="2 6" id="KW-0812">Transmembrane</keyword>
<reference evidence="8" key="1">
    <citation type="submission" date="2020-06" db="EMBL/GenBank/DDBJ databases">
        <title>Draft genome of Bugula neritina, a colonial animal packing powerful symbionts and potential medicines.</title>
        <authorList>
            <person name="Rayko M."/>
        </authorList>
    </citation>
    <scope>NUCLEOTIDE SEQUENCE [LARGE SCALE GENOMIC DNA]</scope>
    <source>
        <strain evidence="8">Kwan_BN1</strain>
    </source>
</reference>
<organism evidence="8 9">
    <name type="scientific">Bugula neritina</name>
    <name type="common">Brown bryozoan</name>
    <name type="synonym">Sertularia neritina</name>
    <dbReference type="NCBI Taxonomy" id="10212"/>
    <lineage>
        <taxon>Eukaryota</taxon>
        <taxon>Metazoa</taxon>
        <taxon>Spiralia</taxon>
        <taxon>Lophotrochozoa</taxon>
        <taxon>Bryozoa</taxon>
        <taxon>Gymnolaemata</taxon>
        <taxon>Cheilostomatida</taxon>
        <taxon>Flustrina</taxon>
        <taxon>Buguloidea</taxon>
        <taxon>Bugulidae</taxon>
        <taxon>Bugula</taxon>
    </lineage>
</organism>
<evidence type="ECO:0000313" key="8">
    <source>
        <dbReference type="EMBL" id="KAF6030664.1"/>
    </source>
</evidence>
<dbReference type="InterPro" id="IPR019427">
    <property type="entry name" value="7TM_GPCR_serpentine_rcpt_Srw"/>
</dbReference>
<dbReference type="SUPFAM" id="SSF81321">
    <property type="entry name" value="Family A G protein-coupled receptor-like"/>
    <property type="match status" value="1"/>
</dbReference>
<feature type="transmembrane region" description="Helical" evidence="6">
    <location>
        <begin position="40"/>
        <end position="63"/>
    </location>
</feature>
<sequence>MNSSTEELSNMTCWDHTSQFDNLTSGQKQFYHNIGAYQSVHGYLTIVVCTCGFLSNLANVIVLSQKKIANSSINFLMVVIAIAEMLLIAAYLPSTILLFIVNYVPDSDPYFNEDEFSIRFMQVSRVLVILFHFIAVWHTIAVAGFRWVMLSIANGKTILTMKNTRICSAVLIIANLLFAIPTWLDTQIISFSINYCEGGLKEFYTVRAKEDLNFNAPLFAVVAKFLPAVLLTALTIPLIHLMRTAEQNRIKLLSKGKVEESSRHQEYCRTTAMLLAVVMIFLLYELPEGVFLIYARTNRQFDHYYDLTRDMSEMIRIITFNGNFILYTTMSRQFRSTFVSLFCKFKLSNSAGVRRVSTMLTSLKPTTSNAQKRSNTCSNYSVNSINQRNNERGKPYEQRLNPAASSPLLMEDRSRNTCNSLLSDDISRSEEAIA</sequence>
<dbReference type="Pfam" id="PF10324">
    <property type="entry name" value="7TM_GPCR_Srw"/>
    <property type="match status" value="1"/>
</dbReference>
<dbReference type="InterPro" id="IPR053219">
    <property type="entry name" value="GPCR_Dmsr-1"/>
</dbReference>
<feature type="transmembrane region" description="Helical" evidence="6">
    <location>
        <begin position="218"/>
        <end position="241"/>
    </location>
</feature>
<dbReference type="PANTHER" id="PTHR46273:SF4">
    <property type="entry name" value="AT19640P"/>
    <property type="match status" value="1"/>
</dbReference>
<feature type="transmembrane region" description="Helical" evidence="6">
    <location>
        <begin position="166"/>
        <end position="184"/>
    </location>
</feature>
<name>A0A7J7JY58_BUGNE</name>
<dbReference type="PANTHER" id="PTHR46273">
    <property type="entry name" value="MYOSUPPRESSIN RECEPTOR 1, ISOFORM B-RELATED"/>
    <property type="match status" value="1"/>
</dbReference>
<dbReference type="Gene3D" id="1.20.1070.10">
    <property type="entry name" value="Rhodopsin 7-helix transmembrane proteins"/>
    <property type="match status" value="1"/>
</dbReference>
<feature type="transmembrane region" description="Helical" evidence="6">
    <location>
        <begin position="123"/>
        <end position="145"/>
    </location>
</feature>
<feature type="compositionally biased region" description="Polar residues" evidence="5">
    <location>
        <begin position="365"/>
        <end position="388"/>
    </location>
</feature>
<comment type="caution">
    <text evidence="8">The sequence shown here is derived from an EMBL/GenBank/DDBJ whole genome shotgun (WGS) entry which is preliminary data.</text>
</comment>
<evidence type="ECO:0000256" key="4">
    <source>
        <dbReference type="ARBA" id="ARBA00023136"/>
    </source>
</evidence>
<dbReference type="EMBL" id="VXIV02001681">
    <property type="protein sequence ID" value="KAF6030664.1"/>
    <property type="molecule type" value="Genomic_DNA"/>
</dbReference>
<proteinExistence type="predicted"/>
<dbReference type="GO" id="GO:0008528">
    <property type="term" value="F:G protein-coupled peptide receptor activity"/>
    <property type="evidence" value="ECO:0007669"/>
    <property type="project" value="InterPro"/>
</dbReference>
<evidence type="ECO:0000259" key="7">
    <source>
        <dbReference type="PROSITE" id="PS50262"/>
    </source>
</evidence>
<accession>A0A7J7JY58</accession>